<dbReference type="Gramene" id="OMO61214">
    <property type="protein sequence ID" value="OMO61214"/>
    <property type="gene ID" value="CCACVL1_23686"/>
</dbReference>
<protein>
    <submittedName>
        <fullName evidence="1">Uncharacterized protein</fullName>
    </submittedName>
</protein>
<name>A0A1R3GSX0_COCAP</name>
<reference evidence="1 2" key="1">
    <citation type="submission" date="2013-09" db="EMBL/GenBank/DDBJ databases">
        <title>Corchorus capsularis genome sequencing.</title>
        <authorList>
            <person name="Alam M."/>
            <person name="Haque M.S."/>
            <person name="Islam M.S."/>
            <person name="Emdad E.M."/>
            <person name="Islam M.M."/>
            <person name="Ahmed B."/>
            <person name="Halim A."/>
            <person name="Hossen Q.M.M."/>
            <person name="Hossain M.Z."/>
            <person name="Ahmed R."/>
            <person name="Khan M.M."/>
            <person name="Islam R."/>
            <person name="Rashid M.M."/>
            <person name="Khan S.A."/>
            <person name="Rahman M.S."/>
            <person name="Alam M."/>
        </authorList>
    </citation>
    <scope>NUCLEOTIDE SEQUENCE [LARGE SCALE GENOMIC DNA]</scope>
    <source>
        <strain evidence="2">cv. CVL-1</strain>
        <tissue evidence="1">Whole seedling</tissue>
    </source>
</reference>
<gene>
    <name evidence="1" type="ORF">CCACVL1_23686</name>
</gene>
<accession>A0A1R3GSX0</accession>
<dbReference type="Proteomes" id="UP000188268">
    <property type="component" value="Unassembled WGS sequence"/>
</dbReference>
<proteinExistence type="predicted"/>
<sequence length="22" mass="2392">MAKASKVHAENRVRILALSPSL</sequence>
<evidence type="ECO:0000313" key="1">
    <source>
        <dbReference type="EMBL" id="OMO61214.1"/>
    </source>
</evidence>
<keyword evidence="2" id="KW-1185">Reference proteome</keyword>
<comment type="caution">
    <text evidence="1">The sequence shown here is derived from an EMBL/GenBank/DDBJ whole genome shotgun (WGS) entry which is preliminary data.</text>
</comment>
<dbReference type="EMBL" id="AWWV01013538">
    <property type="protein sequence ID" value="OMO61214.1"/>
    <property type="molecule type" value="Genomic_DNA"/>
</dbReference>
<evidence type="ECO:0000313" key="2">
    <source>
        <dbReference type="Proteomes" id="UP000188268"/>
    </source>
</evidence>
<organism evidence="1 2">
    <name type="scientific">Corchorus capsularis</name>
    <name type="common">Jute</name>
    <dbReference type="NCBI Taxonomy" id="210143"/>
    <lineage>
        <taxon>Eukaryota</taxon>
        <taxon>Viridiplantae</taxon>
        <taxon>Streptophyta</taxon>
        <taxon>Embryophyta</taxon>
        <taxon>Tracheophyta</taxon>
        <taxon>Spermatophyta</taxon>
        <taxon>Magnoliopsida</taxon>
        <taxon>eudicotyledons</taxon>
        <taxon>Gunneridae</taxon>
        <taxon>Pentapetalae</taxon>
        <taxon>rosids</taxon>
        <taxon>malvids</taxon>
        <taxon>Malvales</taxon>
        <taxon>Malvaceae</taxon>
        <taxon>Grewioideae</taxon>
        <taxon>Apeibeae</taxon>
        <taxon>Corchorus</taxon>
    </lineage>
</organism>
<dbReference type="AlphaFoldDB" id="A0A1R3GSX0"/>